<protein>
    <recommendedName>
        <fullName evidence="2">DUF7308 domain-containing protein</fullName>
    </recommendedName>
</protein>
<accession>A0AAE3IC12</accession>
<feature type="transmembrane region" description="Helical" evidence="1">
    <location>
        <begin position="12"/>
        <end position="37"/>
    </location>
</feature>
<name>A0AAE3IC12_9EURY</name>
<dbReference type="AlphaFoldDB" id="A0AAE3IC12"/>
<dbReference type="RefSeq" id="WP_315910500.1">
    <property type="nucleotide sequence ID" value="NZ_JAOPKD010000001.1"/>
</dbReference>
<dbReference type="EMBL" id="JAOPKD010000001">
    <property type="protein sequence ID" value="MCU4725779.1"/>
    <property type="molecule type" value="Genomic_DNA"/>
</dbReference>
<evidence type="ECO:0000256" key="1">
    <source>
        <dbReference type="SAM" id="Phobius"/>
    </source>
</evidence>
<proteinExistence type="predicted"/>
<evidence type="ECO:0000313" key="3">
    <source>
        <dbReference type="EMBL" id="MCU4725779.1"/>
    </source>
</evidence>
<gene>
    <name evidence="3" type="ORF">OB914_02170</name>
</gene>
<dbReference type="Pfam" id="PF23960">
    <property type="entry name" value="DUF7289"/>
    <property type="match status" value="1"/>
</dbReference>
<sequence>MSSLSRAQSETIGFVLIFALVLAGAGLTVAIGGAGIADTQDSNEYQRAENSMTLFDSRAAMVALGDANAQRVSLGHDDGDISVREETGWMRITHANYSGTGDTEVIFNETLGSVVYESDRGTIAYQGGGVWKLEQAGQAQMISPPEFHYRGATLTLPAIQVTGDGAASGSVDLTVTPRQQARLVYPNATDATENGTGAPYDETDSDYINPVRSGTVNVTVHSEYADGWESYFRKRTTGNTTRVGENTVTLTLATTEGAPGEFRIPPAGDSVNAGAIHGGHPITDFDVTLDINKTKPHFSFYAEEDGKDFEIHVYSDVNKNDDCVPSDKEAHVSVYYYNGSGGQYESWESDALNPADTDGMEWVCADGDLKLHVDFVSDDITMTYDQIGKDGNFDPKIDDPDNGDSTGTTLGNKWAFNKDMDTYSLRTPTVWDQHDSITYEMGDGKTYYQNDTDNPDTETLNEVTNHYLGLMGTEVDLVAKDGPGESGPVLEGNSQGRLLYEEGAGSKYVTYLHVTKNEIEIRLD</sequence>
<keyword evidence="1" id="KW-0812">Transmembrane</keyword>
<reference evidence="3" key="1">
    <citation type="submission" date="2023-02" db="EMBL/GenBank/DDBJ databases">
        <title>Enrichment on poylsaccharides allowed isolation of novel metabolic and taxonomic groups of Haloarchaea.</title>
        <authorList>
            <person name="Sorokin D.Y."/>
            <person name="Elcheninov A.G."/>
            <person name="Khizhniak T.V."/>
            <person name="Kolganova T.V."/>
            <person name="Kublanov I.V."/>
        </authorList>
    </citation>
    <scope>NUCLEOTIDE SEQUENCE</scope>
    <source>
        <strain evidence="3">HArc-curdl7</strain>
    </source>
</reference>
<organism evidence="3 4">
    <name type="scientific">Halapricum hydrolyticum</name>
    <dbReference type="NCBI Taxonomy" id="2979991"/>
    <lineage>
        <taxon>Archaea</taxon>
        <taxon>Methanobacteriati</taxon>
        <taxon>Methanobacteriota</taxon>
        <taxon>Stenosarchaea group</taxon>
        <taxon>Halobacteria</taxon>
        <taxon>Halobacteriales</taxon>
        <taxon>Haloarculaceae</taxon>
        <taxon>Halapricum</taxon>
    </lineage>
</organism>
<feature type="domain" description="DUF7308" evidence="2">
    <location>
        <begin position="273"/>
        <end position="501"/>
    </location>
</feature>
<keyword evidence="1" id="KW-1133">Transmembrane helix</keyword>
<dbReference type="Pfam" id="PF23985">
    <property type="entry name" value="DUF7308"/>
    <property type="match status" value="1"/>
</dbReference>
<dbReference type="Proteomes" id="UP001209746">
    <property type="component" value="Unassembled WGS sequence"/>
</dbReference>
<keyword evidence="1" id="KW-0472">Membrane</keyword>
<evidence type="ECO:0000259" key="2">
    <source>
        <dbReference type="Pfam" id="PF23985"/>
    </source>
</evidence>
<comment type="caution">
    <text evidence="3">The sequence shown here is derived from an EMBL/GenBank/DDBJ whole genome shotgun (WGS) entry which is preliminary data.</text>
</comment>
<dbReference type="InterPro" id="IPR055732">
    <property type="entry name" value="DUF7308"/>
</dbReference>
<evidence type="ECO:0000313" key="4">
    <source>
        <dbReference type="Proteomes" id="UP001209746"/>
    </source>
</evidence>
<dbReference type="InterPro" id="IPR055713">
    <property type="entry name" value="DUF7289"/>
</dbReference>